<evidence type="ECO:0000256" key="4">
    <source>
        <dbReference type="ARBA" id="ARBA00022982"/>
    </source>
</evidence>
<dbReference type="PANTHER" id="PTHR36923">
    <property type="entry name" value="FERREDOXIN"/>
    <property type="match status" value="1"/>
</dbReference>
<dbReference type="GO" id="GO:0051538">
    <property type="term" value="F:3 iron, 4 sulfur cluster binding"/>
    <property type="evidence" value="ECO:0007669"/>
    <property type="project" value="UniProtKB-KW"/>
</dbReference>
<dbReference type="InterPro" id="IPR001080">
    <property type="entry name" value="3Fe4S_ferredoxin"/>
</dbReference>
<evidence type="ECO:0000313" key="11">
    <source>
        <dbReference type="Proteomes" id="UP000198286"/>
    </source>
</evidence>
<dbReference type="Proteomes" id="UP001529272">
    <property type="component" value="Unassembled WGS sequence"/>
</dbReference>
<dbReference type="GO" id="GO:0005506">
    <property type="term" value="F:iron ion binding"/>
    <property type="evidence" value="ECO:0007669"/>
    <property type="project" value="UniProtKB-UniRule"/>
</dbReference>
<comment type="cofactor">
    <cofactor evidence="1">
        <name>[3Fe-4S] cluster</name>
        <dbReference type="ChEBI" id="CHEBI:21137"/>
    </cofactor>
</comment>
<dbReference type="KEGG" id="mchi:AN480_08375"/>
<comment type="function">
    <text evidence="8">Ferredoxins are iron-sulfur proteins that transfer electrons in a wide variety of metabolic reactions.</text>
</comment>
<protein>
    <recommendedName>
        <fullName evidence="8">Ferredoxin</fullName>
    </recommendedName>
</protein>
<keyword evidence="5 8" id="KW-0408">Iron</keyword>
<dbReference type="GO" id="GO:0009055">
    <property type="term" value="F:electron transfer activity"/>
    <property type="evidence" value="ECO:0007669"/>
    <property type="project" value="UniProtKB-UniRule"/>
</dbReference>
<evidence type="ECO:0000256" key="3">
    <source>
        <dbReference type="ARBA" id="ARBA00022723"/>
    </source>
</evidence>
<organism evidence="9 11">
    <name type="scientific">Mycobacterium intracellulare subsp. chimaera</name>
    <dbReference type="NCBI Taxonomy" id="222805"/>
    <lineage>
        <taxon>Bacteria</taxon>
        <taxon>Bacillati</taxon>
        <taxon>Actinomycetota</taxon>
        <taxon>Actinomycetes</taxon>
        <taxon>Mycobacteriales</taxon>
        <taxon>Mycobacteriaceae</taxon>
        <taxon>Mycobacterium</taxon>
        <taxon>Mycobacterium avium complex (MAC)</taxon>
    </lineage>
</organism>
<evidence type="ECO:0000256" key="5">
    <source>
        <dbReference type="ARBA" id="ARBA00023004"/>
    </source>
</evidence>
<evidence type="ECO:0000256" key="7">
    <source>
        <dbReference type="ARBA" id="ARBA00023291"/>
    </source>
</evidence>
<keyword evidence="12" id="KW-1185">Reference proteome</keyword>
<name>A0A1Y0T0I8_MYCIT</name>
<dbReference type="PANTHER" id="PTHR36923:SF3">
    <property type="entry name" value="FERREDOXIN"/>
    <property type="match status" value="1"/>
</dbReference>
<reference evidence="9 11" key="1">
    <citation type="journal article" date="2017" name="Lancet Infect. Dis.">
        <title>Global outbreak of severe Mycobacterium chimaera disease after cardiac surgery: a molecular epidemiological study.</title>
        <authorList>
            <person name="van Ingen J."/>
            <person name="Kohl T."/>
            <person name="Kranzer K."/>
            <person name="Hasse B."/>
            <person name="Keller P."/>
            <person name="Szafranska A."/>
            <person name="Hillemann D."/>
            <person name="Chand M."/>
            <person name="Schreiber P."/>
            <person name="Sommerstein R."/>
            <person name="Berger C."/>
            <person name="Genoni M."/>
            <person name="Ruegg C."/>
            <person name="Troillet N."/>
            <person name="Widmer A.F."/>
            <person name="Becker S.L."/>
            <person name="Herrmann M."/>
            <person name="Eckmanns T."/>
            <person name="Haller S."/>
            <person name="Hoeller C."/>
            <person name="Debast S.B."/>
            <person name="Wolfhagen M.J."/>
            <person name="Hopman J."/>
            <person name="Kluytmans J."/>
            <person name="Langelaar M."/>
            <person name="Notermans D.W."/>
            <person name="ten Oever J."/>
            <person name="van den Barselaar P."/>
            <person name="Vonk A.B.A."/>
            <person name="Vos M.C."/>
            <person name="Ahmed N."/>
            <person name="Brown T."/>
            <person name="Crook D."/>
            <person name="Lamagni T."/>
            <person name="Phin N."/>
            <person name="Smith E.G."/>
            <person name="Zambon M."/>
            <person name="Serr A."/>
            <person name="Goetting T."/>
            <person name="Ebner W."/>
            <person name="Thuermer A."/>
            <person name="Utpatel C."/>
            <person name="Sproer C."/>
            <person name="Bunk B."/>
            <person name="Nubel U."/>
            <person name="Bloemberg G."/>
            <person name="Bottger E."/>
            <person name="Niemann S."/>
            <person name="Wagner D."/>
            <person name="Sax H."/>
        </authorList>
    </citation>
    <scope>NUCLEOTIDE SEQUENCE [LARGE SCALE GENOMIC DNA]</scope>
    <source>
        <strain evidence="9 11">ZUERICH-2</strain>
    </source>
</reference>
<dbReference type="RefSeq" id="WP_009957531.1">
    <property type="nucleotide sequence ID" value="NZ_CP012885.2"/>
</dbReference>
<sequence>MRVTVDENLCEANGFCESLAPDVFELGDADVVQIADGPVPARLEIDVRAAVDQCPKAALRLVED</sequence>
<dbReference type="PRINTS" id="PR00352">
    <property type="entry name" value="3FE4SFRDOXIN"/>
</dbReference>
<dbReference type="Pfam" id="PF13459">
    <property type="entry name" value="Fer4_15"/>
    <property type="match status" value="1"/>
</dbReference>
<reference evidence="10" key="2">
    <citation type="submission" date="2023-06" db="EMBL/GenBank/DDBJ databases">
        <title>Itaconate inhibition of nontuberculous mycobacteria.</title>
        <authorList>
            <person name="Breen P."/>
            <person name="Zimbric M."/>
            <person name="Caverly L."/>
        </authorList>
    </citation>
    <scope>NUCLEOTIDE SEQUENCE</scope>
    <source>
        <strain evidence="10">FLAC1071</strain>
    </source>
</reference>
<dbReference type="AlphaFoldDB" id="A0A1Y0T0I8"/>
<dbReference type="EMBL" id="JASZZX010000002">
    <property type="protein sequence ID" value="MDM3925124.1"/>
    <property type="molecule type" value="Genomic_DNA"/>
</dbReference>
<evidence type="ECO:0000313" key="12">
    <source>
        <dbReference type="Proteomes" id="UP001529272"/>
    </source>
</evidence>
<keyword evidence="4 8" id="KW-0249">Electron transport</keyword>
<evidence type="ECO:0000313" key="10">
    <source>
        <dbReference type="EMBL" id="MDM3925124.1"/>
    </source>
</evidence>
<keyword evidence="7" id="KW-0003">3Fe-4S</keyword>
<keyword evidence="2 8" id="KW-0813">Transport</keyword>
<dbReference type="Proteomes" id="UP000198286">
    <property type="component" value="Chromosome"/>
</dbReference>
<dbReference type="EMBL" id="CP015267">
    <property type="protein sequence ID" value="ASL14229.1"/>
    <property type="molecule type" value="Genomic_DNA"/>
</dbReference>
<accession>A0A1Y0T0I8</accession>
<proteinExistence type="predicted"/>
<dbReference type="STRING" id="222805.AN480_08375"/>
<evidence type="ECO:0000256" key="2">
    <source>
        <dbReference type="ARBA" id="ARBA00022448"/>
    </source>
</evidence>
<reference evidence="10" key="3">
    <citation type="submission" date="2023-06" db="EMBL/GenBank/DDBJ databases">
        <authorList>
            <person name="Spilker T."/>
        </authorList>
    </citation>
    <scope>NUCLEOTIDE SEQUENCE</scope>
    <source>
        <strain evidence="10">FLAC1071</strain>
    </source>
</reference>
<dbReference type="SUPFAM" id="SSF54862">
    <property type="entry name" value="4Fe-4S ferredoxins"/>
    <property type="match status" value="1"/>
</dbReference>
<dbReference type="Gene3D" id="3.30.70.20">
    <property type="match status" value="1"/>
</dbReference>
<evidence type="ECO:0000256" key="1">
    <source>
        <dbReference type="ARBA" id="ARBA00001927"/>
    </source>
</evidence>
<evidence type="ECO:0000256" key="6">
    <source>
        <dbReference type="ARBA" id="ARBA00023014"/>
    </source>
</evidence>
<dbReference type="InterPro" id="IPR051269">
    <property type="entry name" value="Fe-S_cluster_ET"/>
</dbReference>
<keyword evidence="3 8" id="KW-0479">Metal-binding</keyword>
<keyword evidence="6 8" id="KW-0411">Iron-sulfur</keyword>
<evidence type="ECO:0000256" key="8">
    <source>
        <dbReference type="RuleBase" id="RU368020"/>
    </source>
</evidence>
<dbReference type="GeneID" id="45453737"/>
<gene>
    <name evidence="9" type="primary">fdxD_1</name>
    <name evidence="9" type="ORF">MYCOZU2_01803</name>
    <name evidence="10" type="ORF">QRB35_03675</name>
</gene>
<evidence type="ECO:0000313" key="9">
    <source>
        <dbReference type="EMBL" id="ASL14229.1"/>
    </source>
</evidence>